<dbReference type="GO" id="GO:0005634">
    <property type="term" value="C:nucleus"/>
    <property type="evidence" value="ECO:0007669"/>
    <property type="project" value="TreeGrafter"/>
</dbReference>
<dbReference type="PROSITE" id="PS50235">
    <property type="entry name" value="USP_3"/>
    <property type="match status" value="1"/>
</dbReference>
<proteinExistence type="inferred from homology"/>
<protein>
    <recommendedName>
        <fullName evidence="1">Ubiquitin carboxyl-terminal hydrolase</fullName>
        <ecNumber evidence="1">3.4.19.12</ecNumber>
    </recommendedName>
</protein>
<evidence type="ECO:0000256" key="1">
    <source>
        <dbReference type="RuleBase" id="RU366025"/>
    </source>
</evidence>
<dbReference type="Gene3D" id="3.90.70.10">
    <property type="entry name" value="Cysteine proteinases"/>
    <property type="match status" value="2"/>
</dbReference>
<name>A0A1S2ZC52_ERIEU</name>
<dbReference type="InterPro" id="IPR038765">
    <property type="entry name" value="Papain-like_cys_pep_sf"/>
</dbReference>
<dbReference type="GO" id="GO:0006508">
    <property type="term" value="P:proteolysis"/>
    <property type="evidence" value="ECO:0007669"/>
    <property type="project" value="UniProtKB-KW"/>
</dbReference>
<reference evidence="5" key="1">
    <citation type="submission" date="2025-08" db="UniProtKB">
        <authorList>
            <consortium name="RefSeq"/>
        </authorList>
    </citation>
    <scope>IDENTIFICATION</scope>
</reference>
<dbReference type="Proteomes" id="UP001652624">
    <property type="component" value="Chromosome X"/>
</dbReference>
<dbReference type="PROSITE" id="PS00972">
    <property type="entry name" value="USP_1"/>
    <property type="match status" value="1"/>
</dbReference>
<dbReference type="GO" id="GO:0004843">
    <property type="term" value="F:cysteine-type deubiquitinase activity"/>
    <property type="evidence" value="ECO:0007669"/>
    <property type="project" value="UniProtKB-UniRule"/>
</dbReference>
<dbReference type="InterPro" id="IPR050164">
    <property type="entry name" value="Peptidase_C19"/>
</dbReference>
<feature type="domain" description="USP" evidence="3">
    <location>
        <begin position="109"/>
        <end position="692"/>
    </location>
</feature>
<sequence length="705" mass="81253">MSSDSEMEDNSNNSVKNKNKKAKSSTLRRGRCSVKTTLRDTMKRRFKSRRKLVKVRSAENTSLDFPVHLQDFLEKMYMIFFLEPAFDEEDPELERFEIAFSCEPEKLWQGLPNLGNTCYMNAILQSLFSIPSFTDDLLGQGLPRSHIPFDTLSMCLVQLLILKSIYDIRIKEKLLMIIKDTISAIVEVYSGNIQNDAHEFLGHFLDLMKDMGKLNTDQEFESGSENKTECTQDFIGKAAPSVPICPVITNFEFELQRSITCKSCSQVVLKKELSNYLSVNLPQGPKAHPLSIQSTFELFFEAEELEYKCEKCKYTHSSGVHKFSRLPRVLIIHLKRYVFGEFWSLMKDGQEVVISKYIDLSPHCNESTKPPPPLSKSAHIQDSQIFKFFKEMNSQAIQSGKPSRKSNSKAKYSQASSSASSEKEPIPQRSQILTRRSFRELQQKDLEKCSRLNTVDSVNTIGRKDTKEELSEVTSGDTFRLIPEDEERFTRTTGPYFTDFCFQEMEEKSKPKKYNDTNMLVEFDFTCPESTDDFYEAKIQTVTQDEKQLQRMRVYEQALRTTFFQSLPDSGSLWYTEDLKKSTKLTLQESDISEISALDFDKSTENKYLSGMEKAEAEEAKLDDMGNHAYRLIGVVSHLGSTPHSGHYIADAYDFERQSWFTYNDLQVSSIQEAPMQEARLSTGYIFFYMHNEIFEELLERIQSS</sequence>
<feature type="region of interest" description="Disordered" evidence="2">
    <location>
        <begin position="1"/>
        <end position="30"/>
    </location>
</feature>
<dbReference type="CTD" id="83844"/>
<comment type="function">
    <text evidence="1">Deubiquitinating enzyme that removes conjugated ubiquitin from specific proteins to regulate different cellular processes.</text>
</comment>
<evidence type="ECO:0000313" key="5">
    <source>
        <dbReference type="RefSeq" id="XP_007517095.3"/>
    </source>
</evidence>
<feature type="region of interest" description="Disordered" evidence="2">
    <location>
        <begin position="397"/>
        <end position="435"/>
    </location>
</feature>
<comment type="catalytic activity">
    <reaction evidence="1">
        <text>Thiol-dependent hydrolysis of ester, thioester, amide, peptide and isopeptide bonds formed by the C-terminal Gly of ubiquitin (a 76-residue protein attached to proteins as an intracellular targeting signal).</text>
        <dbReference type="EC" id="3.4.19.12"/>
    </reaction>
</comment>
<dbReference type="CDD" id="cd02257">
    <property type="entry name" value="Peptidase_C19"/>
    <property type="match status" value="2"/>
</dbReference>
<keyword evidence="1" id="KW-0645">Protease</keyword>
<dbReference type="PANTHER" id="PTHR24006:SF711">
    <property type="entry name" value="UBIQUITIN CARBOXYL-TERMINAL HYDROLASE 29"/>
    <property type="match status" value="1"/>
</dbReference>
<keyword evidence="1" id="KW-0788">Thiol protease</keyword>
<dbReference type="GeneID" id="103108157"/>
<organism evidence="4 5">
    <name type="scientific">Erinaceus europaeus</name>
    <name type="common">Western European hedgehog</name>
    <dbReference type="NCBI Taxonomy" id="9365"/>
    <lineage>
        <taxon>Eukaryota</taxon>
        <taxon>Metazoa</taxon>
        <taxon>Chordata</taxon>
        <taxon>Craniata</taxon>
        <taxon>Vertebrata</taxon>
        <taxon>Euteleostomi</taxon>
        <taxon>Mammalia</taxon>
        <taxon>Eutheria</taxon>
        <taxon>Laurasiatheria</taxon>
        <taxon>Eulipotyphla</taxon>
        <taxon>Erinaceidae</taxon>
        <taxon>Erinaceinae</taxon>
        <taxon>Erinaceus</taxon>
    </lineage>
</organism>
<dbReference type="GO" id="GO:0000082">
    <property type="term" value="P:G1/S transition of mitotic cell cycle"/>
    <property type="evidence" value="ECO:0007669"/>
    <property type="project" value="TreeGrafter"/>
</dbReference>
<dbReference type="EC" id="3.4.19.12" evidence="1"/>
<gene>
    <name evidence="5" type="primary">USP26</name>
</gene>
<dbReference type="InterPro" id="IPR001394">
    <property type="entry name" value="Peptidase_C19_UCH"/>
</dbReference>
<dbReference type="InParanoid" id="A0A1S2ZC52"/>
<feature type="compositionally biased region" description="Basic residues" evidence="2">
    <location>
        <begin position="17"/>
        <end position="30"/>
    </location>
</feature>
<dbReference type="InterPro" id="IPR028889">
    <property type="entry name" value="USP"/>
</dbReference>
<dbReference type="GO" id="GO:0016579">
    <property type="term" value="P:protein deubiquitination"/>
    <property type="evidence" value="ECO:0007669"/>
    <property type="project" value="InterPro"/>
</dbReference>
<evidence type="ECO:0000313" key="4">
    <source>
        <dbReference type="Proteomes" id="UP001652624"/>
    </source>
</evidence>
<keyword evidence="1" id="KW-0833">Ubl conjugation pathway</keyword>
<dbReference type="PROSITE" id="PS00973">
    <property type="entry name" value="USP_2"/>
    <property type="match status" value="1"/>
</dbReference>
<evidence type="ECO:0000259" key="3">
    <source>
        <dbReference type="PROSITE" id="PS50235"/>
    </source>
</evidence>
<dbReference type="PANTHER" id="PTHR24006">
    <property type="entry name" value="UBIQUITIN CARBOXYL-TERMINAL HYDROLASE"/>
    <property type="match status" value="1"/>
</dbReference>
<dbReference type="FunCoup" id="A0A1S2ZC52">
    <property type="interactions" value="3"/>
</dbReference>
<dbReference type="eggNOG" id="KOG1868">
    <property type="taxonomic scope" value="Eukaryota"/>
</dbReference>
<dbReference type="Pfam" id="PF00443">
    <property type="entry name" value="UCH"/>
    <property type="match status" value="1"/>
</dbReference>
<dbReference type="OrthoDB" id="289038at2759"/>
<dbReference type="InterPro" id="IPR018200">
    <property type="entry name" value="USP_CS"/>
</dbReference>
<dbReference type="SUPFAM" id="SSF54001">
    <property type="entry name" value="Cysteine proteinases"/>
    <property type="match status" value="1"/>
</dbReference>
<keyword evidence="1 5" id="KW-0378">Hydrolase</keyword>
<dbReference type="RefSeq" id="XP_007517095.3">
    <property type="nucleotide sequence ID" value="XM_007517033.3"/>
</dbReference>
<feature type="compositionally biased region" description="Low complexity" evidence="2">
    <location>
        <begin position="409"/>
        <end position="420"/>
    </location>
</feature>
<dbReference type="GO" id="GO:0005829">
    <property type="term" value="C:cytosol"/>
    <property type="evidence" value="ECO:0007669"/>
    <property type="project" value="TreeGrafter"/>
</dbReference>
<comment type="similarity">
    <text evidence="1">Belongs to the peptidase C19 family.</text>
</comment>
<evidence type="ECO:0000256" key="2">
    <source>
        <dbReference type="SAM" id="MobiDB-lite"/>
    </source>
</evidence>
<accession>A0A1S2ZC52</accession>
<keyword evidence="4" id="KW-1185">Reference proteome</keyword>